<evidence type="ECO:0000256" key="1">
    <source>
        <dbReference type="SAM" id="SignalP"/>
    </source>
</evidence>
<dbReference type="Gene3D" id="2.40.128.410">
    <property type="match status" value="1"/>
</dbReference>
<keyword evidence="1" id="KW-0732">Signal</keyword>
<name>A0A399SSW3_9BACT</name>
<keyword evidence="3" id="KW-1185">Reference proteome</keyword>
<dbReference type="AlphaFoldDB" id="A0A399SSW3"/>
<dbReference type="Pfam" id="PF14059">
    <property type="entry name" value="DUF4251"/>
    <property type="match status" value="1"/>
</dbReference>
<sequence length="174" mass="19911">MKHVILIVLILGASFVLQAQEKELTRKEKKAKIEAEKKEKVKQLISDKTWRFNADRMLPSNGPSKTLVTDYRVDLLSDKIESYLPFFGRAYKAEYGSTNSPLDFKGEIDSYNIQDWKKGGWIVNFNVKNKSDFMQFTFTIASSGSATLSVNSTDRAHISYQGEITEIEKDKKEK</sequence>
<dbReference type="Proteomes" id="UP000265926">
    <property type="component" value="Unassembled WGS sequence"/>
</dbReference>
<dbReference type="RefSeq" id="WP_119438853.1">
    <property type="nucleotide sequence ID" value="NZ_QWGR01000009.1"/>
</dbReference>
<protein>
    <submittedName>
        <fullName evidence="2">DUF4251 domain-containing protein</fullName>
    </submittedName>
</protein>
<dbReference type="InterPro" id="IPR025347">
    <property type="entry name" value="DUF4251"/>
</dbReference>
<feature type="signal peptide" evidence="1">
    <location>
        <begin position="1"/>
        <end position="19"/>
    </location>
</feature>
<dbReference type="OrthoDB" id="1097715at2"/>
<evidence type="ECO:0000313" key="2">
    <source>
        <dbReference type="EMBL" id="RIJ47136.1"/>
    </source>
</evidence>
<evidence type="ECO:0000313" key="3">
    <source>
        <dbReference type="Proteomes" id="UP000265926"/>
    </source>
</evidence>
<comment type="caution">
    <text evidence="2">The sequence shown here is derived from an EMBL/GenBank/DDBJ whole genome shotgun (WGS) entry which is preliminary data.</text>
</comment>
<organism evidence="2 3">
    <name type="scientific">Maribellus luteus</name>
    <dbReference type="NCBI Taxonomy" id="2305463"/>
    <lineage>
        <taxon>Bacteria</taxon>
        <taxon>Pseudomonadati</taxon>
        <taxon>Bacteroidota</taxon>
        <taxon>Bacteroidia</taxon>
        <taxon>Marinilabiliales</taxon>
        <taxon>Prolixibacteraceae</taxon>
        <taxon>Maribellus</taxon>
    </lineage>
</organism>
<feature type="chain" id="PRO_5017247650" evidence="1">
    <location>
        <begin position="20"/>
        <end position="174"/>
    </location>
</feature>
<accession>A0A399SSW3</accession>
<dbReference type="EMBL" id="QWGR01000009">
    <property type="protein sequence ID" value="RIJ47136.1"/>
    <property type="molecule type" value="Genomic_DNA"/>
</dbReference>
<reference evidence="2 3" key="1">
    <citation type="submission" date="2018-08" db="EMBL/GenBank/DDBJ databases">
        <title>Pallidiluteibacterium maritimus gen. nov., sp. nov., isolated from coastal sediment.</title>
        <authorList>
            <person name="Zhou L.Y."/>
        </authorList>
    </citation>
    <scope>NUCLEOTIDE SEQUENCE [LARGE SCALE GENOMIC DNA]</scope>
    <source>
        <strain evidence="2 3">XSD2</strain>
    </source>
</reference>
<proteinExistence type="predicted"/>
<gene>
    <name evidence="2" type="ORF">D1614_15355</name>
</gene>